<dbReference type="Pfam" id="PF09994">
    <property type="entry name" value="T6SS_Tle1-like_cat"/>
    <property type="match status" value="1"/>
</dbReference>
<evidence type="ECO:0000313" key="3">
    <source>
        <dbReference type="Proteomes" id="UP001138500"/>
    </source>
</evidence>
<dbReference type="InterPro" id="IPR018712">
    <property type="entry name" value="Tle1-like_cat"/>
</dbReference>
<keyword evidence="3" id="KW-1185">Reference proteome</keyword>
<name>A0A9W7SYE0_9PEZI</name>
<comment type="caution">
    <text evidence="2">The sequence shown here is derived from an EMBL/GenBank/DDBJ whole genome shotgun (WGS) entry which is preliminary data.</text>
</comment>
<evidence type="ECO:0000259" key="1">
    <source>
        <dbReference type="Pfam" id="PF09994"/>
    </source>
</evidence>
<dbReference type="Proteomes" id="UP001138500">
    <property type="component" value="Unassembled WGS sequence"/>
</dbReference>
<dbReference type="GO" id="GO:0016787">
    <property type="term" value="F:hydrolase activity"/>
    <property type="evidence" value="ECO:0007669"/>
    <property type="project" value="UniProtKB-KW"/>
</dbReference>
<keyword evidence="2" id="KW-0378">Hydrolase</keyword>
<sequence>MSGTYTPKKLIVCCDGTWKDSDSSAFLGTGVSWLWRGKRQVATNVTKISQAILPLDDQGKQQIIYYQAGVGTSGNLIERTVGGALGVGLAANISEAYSFVANNYVEGDEIYLIGFSRGAFTARSIGGMIGDFGLLTSIGQGYLPAVVDDWERAGQTGYQTQLANELSGFTIPPASTSDPKTYVKQYRAELLRLGLTRDATIPIKAIGVWETVGSLGVPVSPWLQRFGFPLILRFYRFYNTDLGSNVENAFQALALDEKRAAYRPTLWQKLPGMQANLKQTWFPGVHSNVGGGYFDSGLSNNTLAWMMSNLAPFLKFDPAFVRRQYEQNQERLEKQSVAQAALKWSAGQLKNTSSGLRGLLGVTVRTPGRYHVLNKKTLTVVKGDPLQNTNEHIHVSVRSREVTGGLNEKDKLVAYRPQALKRSEYELLDPHAEPGKAAWRYVGREQQFRDEVLPEDELGVFEKEIFRDYVTEVQT</sequence>
<dbReference type="SUPFAM" id="SSF53474">
    <property type="entry name" value="alpha/beta-Hydrolases"/>
    <property type="match status" value="1"/>
</dbReference>
<organism evidence="2 3">
    <name type="scientific">Teratosphaeria destructans</name>
    <dbReference type="NCBI Taxonomy" id="418781"/>
    <lineage>
        <taxon>Eukaryota</taxon>
        <taxon>Fungi</taxon>
        <taxon>Dikarya</taxon>
        <taxon>Ascomycota</taxon>
        <taxon>Pezizomycotina</taxon>
        <taxon>Dothideomycetes</taxon>
        <taxon>Dothideomycetidae</taxon>
        <taxon>Mycosphaerellales</taxon>
        <taxon>Teratosphaeriaceae</taxon>
        <taxon>Teratosphaeria</taxon>
    </lineage>
</organism>
<proteinExistence type="predicted"/>
<dbReference type="OrthoDB" id="3057168at2759"/>
<dbReference type="PANTHER" id="PTHR33840">
    <property type="match status" value="1"/>
</dbReference>
<reference evidence="2 3" key="1">
    <citation type="journal article" date="2018" name="IMA Fungus">
        <title>IMA Genome-F 10: Nine draft genome sequences of Claviceps purpurea s.lat., including C. arundinis, C. humidiphila, and C. cf. spartinae, pseudomolecules for the pitch canker pathogen Fusarium circinatum, draft genome of Davidsoniella eucalypti, Grosmannia galeiformis, Quambalaria eucalypti, and Teratosphaeria destructans.</title>
        <authorList>
            <person name="Wingfield B.D."/>
            <person name="Liu M."/>
            <person name="Nguyen H.D."/>
            <person name="Lane F.A."/>
            <person name="Morgan S.W."/>
            <person name="De Vos L."/>
            <person name="Wilken P.M."/>
            <person name="Duong T.A."/>
            <person name="Aylward J."/>
            <person name="Coetzee M.P."/>
            <person name="Dadej K."/>
            <person name="De Beer Z.W."/>
            <person name="Findlay W."/>
            <person name="Havenga M."/>
            <person name="Kolarik M."/>
            <person name="Menzies J.G."/>
            <person name="Naidoo K."/>
            <person name="Pochopski O."/>
            <person name="Shoukouhi P."/>
            <person name="Santana Q.C."/>
            <person name="Seifert K.A."/>
            <person name="Soal N."/>
            <person name="Steenkamp E.T."/>
            <person name="Tatham C.T."/>
            <person name="van der Nest M.A."/>
            <person name="Wingfield M.J."/>
        </authorList>
    </citation>
    <scope>NUCLEOTIDE SEQUENCE [LARGE SCALE GENOMIC DNA]</scope>
    <source>
        <strain evidence="2">CMW44962</strain>
    </source>
</reference>
<dbReference type="EMBL" id="RIBY02000446">
    <property type="protein sequence ID" value="KAH9842237.1"/>
    <property type="molecule type" value="Genomic_DNA"/>
</dbReference>
<dbReference type="PANTHER" id="PTHR33840:SF1">
    <property type="entry name" value="TLE1 PHOSPHOLIPASE DOMAIN-CONTAINING PROTEIN"/>
    <property type="match status" value="1"/>
</dbReference>
<dbReference type="InterPro" id="IPR029058">
    <property type="entry name" value="AB_hydrolase_fold"/>
</dbReference>
<feature type="domain" description="T6SS Phospholipase effector Tle1-like catalytic" evidence="1">
    <location>
        <begin position="8"/>
        <end position="308"/>
    </location>
</feature>
<reference evidence="2 3" key="2">
    <citation type="journal article" date="2021" name="Curr. Genet.">
        <title>Genetic response to nitrogen starvation in the aggressive Eucalyptus foliar pathogen Teratosphaeria destructans.</title>
        <authorList>
            <person name="Havenga M."/>
            <person name="Wingfield B.D."/>
            <person name="Wingfield M.J."/>
            <person name="Dreyer L.L."/>
            <person name="Roets F."/>
            <person name="Aylward J."/>
        </authorList>
    </citation>
    <scope>NUCLEOTIDE SEQUENCE [LARGE SCALE GENOMIC DNA]</scope>
    <source>
        <strain evidence="2">CMW44962</strain>
    </source>
</reference>
<evidence type="ECO:0000313" key="2">
    <source>
        <dbReference type="EMBL" id="KAH9842237.1"/>
    </source>
</evidence>
<accession>A0A9W7SYE0</accession>
<dbReference type="AlphaFoldDB" id="A0A9W7SYE0"/>
<protein>
    <submittedName>
        <fullName evidence="2">Alpha/beta hydrolase domain (DUF2235)</fullName>
    </submittedName>
</protein>
<gene>
    <name evidence="2" type="ORF">Tdes44962_MAKER01615</name>
</gene>